<feature type="domain" description="PKD" evidence="2">
    <location>
        <begin position="566"/>
        <end position="651"/>
    </location>
</feature>
<keyword evidence="1" id="KW-0732">Signal</keyword>
<accession>A0A9X3BH90</accession>
<feature type="domain" description="PKD" evidence="2">
    <location>
        <begin position="672"/>
        <end position="721"/>
    </location>
</feature>
<keyword evidence="4" id="KW-1185">Reference proteome</keyword>
<dbReference type="Pfam" id="PF18911">
    <property type="entry name" value="PKD_4"/>
    <property type="match status" value="2"/>
</dbReference>
<dbReference type="AlphaFoldDB" id="A0A9X3BH90"/>
<feature type="signal peptide" evidence="1">
    <location>
        <begin position="1"/>
        <end position="20"/>
    </location>
</feature>
<feature type="domain" description="PKD" evidence="2">
    <location>
        <begin position="763"/>
        <end position="814"/>
    </location>
</feature>
<dbReference type="Gene3D" id="2.60.40.10">
    <property type="entry name" value="Immunoglobulins"/>
    <property type="match status" value="3"/>
</dbReference>
<sequence length="1175" mass="129999">MRIRVIILLLLIHAIHTLFAQDFSNKGKDFWIGYGNHVRMFNAAGPNQYEKMQLYITSDINTVGKVEIASVGFSQNFTITANQITTIDIPRSAALMDQGLYDHGIHVTAQKPIVVYSFIYVNAISGATVCLPTETLGKEYFSVNYSQAANEQNAHSYFFVIAADEGTTTVEITPSADTKIGQPAGVPFTVDLKQGQIYQVLGKTTGQTGVDLTGSKIRSISNNTSGCKKIAVFCGSGKIKIGANCDQTSDNLYQQMYPKATWGKKYIAVPGLGNANNYFRICKSDPTATVWLNGNQLTASSFINNFYYDFLTKEVSVIESDKPILVAQYFTTQNCEGNPKPGDPDMIYLNPVEQTISRVTLNSMQPVTGTNIQVHYLNFVLKNNKEAINSFKVDGSPFTNFNPVPNDSNYVYGRMSVSSGTHNIVCDTGFNIISYGFGEAESYGYSGGTNLKDLYQFVSIKNQYATVDFPAGCRNSPFNFSMVLPYKPTQLEWKFNGLFPDTLIIAPGYDSTWMVNGRQLYRFKIEKPYTIYEIGSYPIKIIAQNPTPEGCSGVQEIDYVLEIFEKPKAQINTEFSGCFPDSTYFTDVSILDRPVSKRLWNFGDGNISQVKSPVYKYKAPGTYTAYYNLITDIGCLSDTASKIIEVNPAPVAMFDLLSPFCKLQDITISDSSSVSSGSITGWLWKMGNADSLVKKDNASFKYRYNTIGDYRVSLIVESDKGCKSQEVSRQINVGAVPNAGFITPGNCIKDPFSQFIDSSSIEDNSESAFSYTWNFGDANAGSANPNFSTQKNPLHKYTATGEYSVSLVVNTPKGCADTIQQKFYINGAKPNASIAFKNGLEFCSNKNVSFTNESGVDVGKLIRLEVFWDYNYDPKIKTIDSFPFQSKTYQYNYQEFFSPEIKSTNIMVFAYSGQNCLDSTSQIISLKATPKLVFDPLSPVCANEGPLMITQARNTNSLSGNGAYSGLGITTSGKFYPDKVKSGIDSIAYTFTADNGCSNVIKNTIEVFPAPMANAGPDLDLLEGKGIFLQGRGMGRELSYAWTPDFYLNKSDTAQPFATPGNDQYYTLTVKSRDGCKDDDVVFVKVLKKPLIPNAFSPNGDGMHDRWEIKYLDSYPEATVEVYNRYGELVYKSIGSSKPWDGTFKGNPVPVGTYYYLVNPKRGRQQMSGFVDVIR</sequence>
<protein>
    <submittedName>
        <fullName evidence="3">PKD domain-containing protein</fullName>
    </submittedName>
</protein>
<evidence type="ECO:0000313" key="3">
    <source>
        <dbReference type="EMBL" id="MCU7549157.1"/>
    </source>
</evidence>
<dbReference type="InterPro" id="IPR035234">
    <property type="entry name" value="IgGFc-bd_N"/>
</dbReference>
<dbReference type="InterPro" id="IPR026341">
    <property type="entry name" value="T9SS_type_B"/>
</dbReference>
<dbReference type="Proteomes" id="UP001155483">
    <property type="component" value="Unassembled WGS sequence"/>
</dbReference>
<feature type="chain" id="PRO_5040738977" evidence="1">
    <location>
        <begin position="21"/>
        <end position="1175"/>
    </location>
</feature>
<evidence type="ECO:0000259" key="2">
    <source>
        <dbReference type="PROSITE" id="PS50093"/>
    </source>
</evidence>
<dbReference type="Pfam" id="PF17517">
    <property type="entry name" value="IgGFc_binding"/>
    <property type="match status" value="1"/>
</dbReference>
<dbReference type="InterPro" id="IPR000601">
    <property type="entry name" value="PKD_dom"/>
</dbReference>
<reference evidence="3" key="2">
    <citation type="submission" date="2023-04" db="EMBL/GenBank/DDBJ databases">
        <title>Paracnuella aquatica gen. nov., sp. nov., a member of the family Chitinophagaceae isolated from a hot spring.</title>
        <authorList>
            <person name="Wang C."/>
        </authorList>
    </citation>
    <scope>NUCLEOTIDE SEQUENCE</scope>
    <source>
        <strain evidence="3">LB-8</strain>
    </source>
</reference>
<name>A0A9X3BH90_9BACT</name>
<dbReference type="InterPro" id="IPR022409">
    <property type="entry name" value="PKD/Chitinase_dom"/>
</dbReference>
<dbReference type="NCBIfam" id="TIGR04131">
    <property type="entry name" value="Bac_Flav_CTERM"/>
    <property type="match status" value="1"/>
</dbReference>
<dbReference type="EMBL" id="JAOTIF010000004">
    <property type="protein sequence ID" value="MCU7549157.1"/>
    <property type="molecule type" value="Genomic_DNA"/>
</dbReference>
<gene>
    <name evidence="3" type="ORF">OCK74_08525</name>
</gene>
<dbReference type="PANTHER" id="PTHR46534:SF1">
    <property type="entry name" value="IGGFC-BINDING PROTEIN N-TERMINAL DOMAIN-CONTAINING PROTEIN"/>
    <property type="match status" value="1"/>
</dbReference>
<dbReference type="Pfam" id="PF13585">
    <property type="entry name" value="CHU_C"/>
    <property type="match status" value="1"/>
</dbReference>
<dbReference type="PROSITE" id="PS50093">
    <property type="entry name" value="PKD"/>
    <property type="match status" value="3"/>
</dbReference>
<reference evidence="3" key="1">
    <citation type="submission" date="2022-09" db="EMBL/GenBank/DDBJ databases">
        <authorList>
            <person name="Yuan C."/>
            <person name="Ke Z."/>
        </authorList>
    </citation>
    <scope>NUCLEOTIDE SEQUENCE</scope>
    <source>
        <strain evidence="3">LB-8</strain>
    </source>
</reference>
<comment type="caution">
    <text evidence="3">The sequence shown here is derived from an EMBL/GenBank/DDBJ whole genome shotgun (WGS) entry which is preliminary data.</text>
</comment>
<evidence type="ECO:0000256" key="1">
    <source>
        <dbReference type="SAM" id="SignalP"/>
    </source>
</evidence>
<dbReference type="SUPFAM" id="SSF49299">
    <property type="entry name" value="PKD domain"/>
    <property type="match status" value="3"/>
</dbReference>
<dbReference type="InterPro" id="IPR013783">
    <property type="entry name" value="Ig-like_fold"/>
</dbReference>
<dbReference type="InterPro" id="IPR035986">
    <property type="entry name" value="PKD_dom_sf"/>
</dbReference>
<proteinExistence type="predicted"/>
<dbReference type="CDD" id="cd00146">
    <property type="entry name" value="PKD"/>
    <property type="match status" value="2"/>
</dbReference>
<dbReference type="SMART" id="SM00089">
    <property type="entry name" value="PKD"/>
    <property type="match status" value="3"/>
</dbReference>
<organism evidence="3 4">
    <name type="scientific">Paraflavisolibacter caeni</name>
    <dbReference type="NCBI Taxonomy" id="2982496"/>
    <lineage>
        <taxon>Bacteria</taxon>
        <taxon>Pseudomonadati</taxon>
        <taxon>Bacteroidota</taxon>
        <taxon>Chitinophagia</taxon>
        <taxon>Chitinophagales</taxon>
        <taxon>Chitinophagaceae</taxon>
        <taxon>Paraflavisolibacter</taxon>
    </lineage>
</organism>
<evidence type="ECO:0000313" key="4">
    <source>
        <dbReference type="Proteomes" id="UP001155483"/>
    </source>
</evidence>
<dbReference type="PANTHER" id="PTHR46534">
    <property type="entry name" value="IGGFC_BINDING DOMAIN-CONTAINING PROTEIN"/>
    <property type="match status" value="1"/>
</dbReference>